<evidence type="ECO:0000259" key="9">
    <source>
        <dbReference type="Pfam" id="PF04552"/>
    </source>
</evidence>
<keyword evidence="3" id="KW-0808">Transferase</keyword>
<dbReference type="PROSITE" id="PS00718">
    <property type="entry name" value="SIGMA54_2"/>
    <property type="match status" value="1"/>
</dbReference>
<dbReference type="EMBL" id="CP009920">
    <property type="protein sequence ID" value="AJI23549.1"/>
    <property type="molecule type" value="Genomic_DNA"/>
</dbReference>
<organism evidence="11 12">
    <name type="scientific">Priestia megaterium (strain ATCC 14581 / DSM 32 / CCUG 1817 / JCM 2506 / NBRC 15308 / NCIMB 9376 / NCTC 10342 / NRRL B-14308 / VKM B-512 / Ford 19)</name>
    <name type="common">Bacillus megaterium</name>
    <dbReference type="NCBI Taxonomy" id="1348623"/>
    <lineage>
        <taxon>Bacteria</taxon>
        <taxon>Bacillati</taxon>
        <taxon>Bacillota</taxon>
        <taxon>Bacilli</taxon>
        <taxon>Bacillales</taxon>
        <taxon>Bacillaceae</taxon>
        <taxon>Priestia</taxon>
    </lineage>
</organism>
<reference evidence="11 12" key="1">
    <citation type="journal article" date="2015" name="Genome Announc.">
        <title>Complete genome sequences for 35 biothreat assay-relevant bacillus species.</title>
        <authorList>
            <person name="Johnson S.L."/>
            <person name="Daligault H.E."/>
            <person name="Davenport K.W."/>
            <person name="Jaissle J."/>
            <person name="Frey K.G."/>
            <person name="Ladner J.T."/>
            <person name="Broomall S.M."/>
            <person name="Bishop-Lilly K.A."/>
            <person name="Bruce D.C."/>
            <person name="Gibbons H.S."/>
            <person name="Coyne S.R."/>
            <person name="Lo C.C."/>
            <person name="Meincke L."/>
            <person name="Munk A.C."/>
            <person name="Koroleva G.I."/>
            <person name="Rosenzweig C.N."/>
            <person name="Palacios G.F."/>
            <person name="Redden C.L."/>
            <person name="Minogue T.D."/>
            <person name="Chain P.S."/>
        </authorList>
    </citation>
    <scope>NUCLEOTIDE SEQUENCE [LARGE SCALE GENOMIC DNA]</scope>
    <source>
        <strain evidence="12">ATCC 14581 / DSM 32 / JCM 2506 / NBRC 15308 / NCIMB 9376 / NCTC 10342 / NRRL B-14308 / VKM B-512</strain>
    </source>
</reference>
<dbReference type="PANTHER" id="PTHR32248:SF4">
    <property type="entry name" value="RNA POLYMERASE SIGMA-54 FACTOR"/>
    <property type="match status" value="1"/>
</dbReference>
<dbReference type="PATRIC" id="fig|592022.4.peg.5019"/>
<dbReference type="InterPro" id="IPR007634">
    <property type="entry name" value="RNA_pol_sigma_54_DNA-bd"/>
</dbReference>
<dbReference type="NCBIfam" id="TIGR02395">
    <property type="entry name" value="rpoN_sigma"/>
    <property type="match status" value="1"/>
</dbReference>
<dbReference type="InterPro" id="IPR038709">
    <property type="entry name" value="RpoN_core-bd_sf"/>
</dbReference>
<dbReference type="PANTHER" id="PTHR32248">
    <property type="entry name" value="RNA POLYMERASE SIGMA-54 FACTOR"/>
    <property type="match status" value="1"/>
</dbReference>
<evidence type="ECO:0000313" key="12">
    <source>
        <dbReference type="Proteomes" id="UP000031829"/>
    </source>
</evidence>
<keyword evidence="4" id="KW-0548">Nucleotidyltransferase</keyword>
<keyword evidence="5" id="KW-0805">Transcription regulation</keyword>
<name>A0A0B6AUM3_PRIM2</name>
<feature type="domain" description="RNA polymerase sigma factor 54 DNA-binding" evidence="9">
    <location>
        <begin position="273"/>
        <end position="431"/>
    </location>
</feature>
<dbReference type="PROSITE" id="PS50044">
    <property type="entry name" value="SIGMA54_3"/>
    <property type="match status" value="1"/>
</dbReference>
<keyword evidence="7" id="KW-0238">DNA-binding</keyword>
<evidence type="ECO:0000256" key="2">
    <source>
        <dbReference type="ARBA" id="ARBA00022478"/>
    </source>
</evidence>
<dbReference type="InterPro" id="IPR007046">
    <property type="entry name" value="RNA_pol_sigma_54_core-bd"/>
</dbReference>
<dbReference type="PRINTS" id="PR00045">
    <property type="entry name" value="SIGMA54FCT"/>
</dbReference>
<evidence type="ECO:0000256" key="7">
    <source>
        <dbReference type="ARBA" id="ARBA00023125"/>
    </source>
</evidence>
<keyword evidence="6" id="KW-0731">Sigma factor</keyword>
<dbReference type="Pfam" id="PF04552">
    <property type="entry name" value="Sigma54_DBD"/>
    <property type="match status" value="1"/>
</dbReference>
<evidence type="ECO:0000256" key="3">
    <source>
        <dbReference type="ARBA" id="ARBA00022679"/>
    </source>
</evidence>
<evidence type="ECO:0000259" key="10">
    <source>
        <dbReference type="Pfam" id="PF04963"/>
    </source>
</evidence>
<evidence type="ECO:0000256" key="6">
    <source>
        <dbReference type="ARBA" id="ARBA00023082"/>
    </source>
</evidence>
<dbReference type="GO" id="GO:0006352">
    <property type="term" value="P:DNA-templated transcription initiation"/>
    <property type="evidence" value="ECO:0007669"/>
    <property type="project" value="InterPro"/>
</dbReference>
<comment type="similarity">
    <text evidence="1">Belongs to the sigma-54 factor family.</text>
</comment>
<accession>A0A0B6AUM3</accession>
<dbReference type="AlphaFoldDB" id="A0A0B6AUM3"/>
<dbReference type="HOGENOM" id="CLU_020569_1_1_9"/>
<dbReference type="PROSITE" id="PS00717">
    <property type="entry name" value="SIGMA54_1"/>
    <property type="match status" value="1"/>
</dbReference>
<dbReference type="GeneID" id="93645513"/>
<dbReference type="GO" id="GO:0016779">
    <property type="term" value="F:nucleotidyltransferase activity"/>
    <property type="evidence" value="ECO:0007669"/>
    <property type="project" value="UniProtKB-KW"/>
</dbReference>
<dbReference type="Proteomes" id="UP000031829">
    <property type="component" value="Chromosome"/>
</dbReference>
<feature type="domain" description="RNA polymerase sigma factor 54 core-binding" evidence="10">
    <location>
        <begin position="74"/>
        <end position="259"/>
    </location>
</feature>
<evidence type="ECO:0000256" key="8">
    <source>
        <dbReference type="ARBA" id="ARBA00023163"/>
    </source>
</evidence>
<evidence type="ECO:0000313" key="11">
    <source>
        <dbReference type="EMBL" id="AJI23549.1"/>
    </source>
</evidence>
<protein>
    <submittedName>
        <fullName evidence="11">RNA polymerase sigma-54 factor</fullName>
    </submittedName>
</protein>
<sequence length="436" mass="50464">MEIGLFQQQSLKLTMSKELSQAISLLQYSSMDIVAFLHEQALQNPLIDFSELPVYTSHNQKNHATSDSTDYMSSIPAPKETLYEHLMNQSALLKLDECEQAAVEFVIHSLDDAGYLHDELIILANQLGQGQEQVEKALQLVQQMDPAGVGARSLQECLMLQLKRNNQWTEKIEQILTHHFEEFAYKKWMKISKLCQISLEALQQLHEQIKKLNPRPGSFYMKSNERFIVPDFIVKIEDGNVVAYANEDLEPRLSVNEQYKLQLKNRQNQEMFSYLQEKYREFQWIMKSLHTRKDTLNALMNTLLVEQEAFFKKGPSYLKPLTMKEVAEQTSVHESTISRATRHKYIQTPFGTFSMKSFFSTSIQLGNNEATSTTHVKELLKKLVSEENKQRPLSDQQLANVLQSNYNVTISRRTVAKYRDQLNVLPSSQRKLFVTQ</sequence>
<dbReference type="RefSeq" id="WP_013085388.1">
    <property type="nucleotide sequence ID" value="NZ_BCVB01000009.1"/>
</dbReference>
<evidence type="ECO:0000256" key="1">
    <source>
        <dbReference type="ARBA" id="ARBA00008798"/>
    </source>
</evidence>
<dbReference type="GO" id="GO:0001216">
    <property type="term" value="F:DNA-binding transcription activator activity"/>
    <property type="evidence" value="ECO:0007669"/>
    <property type="project" value="InterPro"/>
</dbReference>
<gene>
    <name evidence="11" type="primary">rpoN</name>
    <name evidence="11" type="ORF">BG04_2046</name>
</gene>
<dbReference type="GO" id="GO:0016987">
    <property type="term" value="F:sigma factor activity"/>
    <property type="evidence" value="ECO:0007669"/>
    <property type="project" value="UniProtKB-KW"/>
</dbReference>
<evidence type="ECO:0000256" key="4">
    <source>
        <dbReference type="ARBA" id="ARBA00022695"/>
    </source>
</evidence>
<evidence type="ECO:0000256" key="5">
    <source>
        <dbReference type="ARBA" id="ARBA00023015"/>
    </source>
</evidence>
<dbReference type="Pfam" id="PF00309">
    <property type="entry name" value="Sigma54_AID"/>
    <property type="match status" value="1"/>
</dbReference>
<dbReference type="Gene3D" id="1.10.10.1330">
    <property type="entry name" value="RNA polymerase sigma-54 factor, core-binding domain"/>
    <property type="match status" value="1"/>
</dbReference>
<dbReference type="KEGG" id="bmeg:BG04_2046"/>
<dbReference type="PIRSF" id="PIRSF000774">
    <property type="entry name" value="RpoN"/>
    <property type="match status" value="1"/>
</dbReference>
<dbReference type="Gene3D" id="1.10.10.60">
    <property type="entry name" value="Homeodomain-like"/>
    <property type="match status" value="1"/>
</dbReference>
<keyword evidence="8" id="KW-0804">Transcription</keyword>
<keyword evidence="2" id="KW-0240">DNA-directed RNA polymerase</keyword>
<dbReference type="GO" id="GO:0003677">
    <property type="term" value="F:DNA binding"/>
    <property type="evidence" value="ECO:0007669"/>
    <property type="project" value="UniProtKB-KW"/>
</dbReference>
<dbReference type="InterPro" id="IPR000394">
    <property type="entry name" value="RNA_pol_sigma_54"/>
</dbReference>
<dbReference type="GO" id="GO:0000428">
    <property type="term" value="C:DNA-directed RNA polymerase complex"/>
    <property type="evidence" value="ECO:0007669"/>
    <property type="project" value="UniProtKB-KW"/>
</dbReference>
<proteinExistence type="inferred from homology"/>
<dbReference type="Pfam" id="PF04963">
    <property type="entry name" value="Sigma54_CBD"/>
    <property type="match status" value="1"/>
</dbReference>